<dbReference type="Gene3D" id="3.30.420.10">
    <property type="entry name" value="Ribonuclease H-like superfamily/Ribonuclease H"/>
    <property type="match status" value="1"/>
</dbReference>
<keyword evidence="1" id="KW-0175">Coiled coil</keyword>
<dbReference type="InterPro" id="IPR053151">
    <property type="entry name" value="RNase_H-like"/>
</dbReference>
<evidence type="ECO:0000256" key="1">
    <source>
        <dbReference type="SAM" id="Coils"/>
    </source>
</evidence>
<feature type="compositionally biased region" description="Acidic residues" evidence="2">
    <location>
        <begin position="179"/>
        <end position="192"/>
    </location>
</feature>
<dbReference type="Pfam" id="PF13456">
    <property type="entry name" value="RVT_3"/>
    <property type="match status" value="1"/>
</dbReference>
<dbReference type="SUPFAM" id="SSF53098">
    <property type="entry name" value="Ribonuclease H-like"/>
    <property type="match status" value="1"/>
</dbReference>
<keyword evidence="5" id="KW-1185">Reference proteome</keyword>
<name>A0A843VSP0_COLES</name>
<gene>
    <name evidence="4" type="ORF">Taro_031690</name>
</gene>
<protein>
    <recommendedName>
        <fullName evidence="3">RNase H type-1 domain-containing protein</fullName>
    </recommendedName>
</protein>
<sequence length="283" mass="31056">MSVKHILNRTMLSVCAASTTFKLQLLPQPWLKALKQNGDIHVHPEIAAPIKVKWMHPPTGRLKHNVDGAFKLTAGSAGGGGILRDHKGRCMLAFAMKYQGAVSALDAEARALRDSLKTCCNKGFLDIMVETDSLILMQIVTGELVTLKSHNSYDLTAAHQMGYKLIDGRVTKALKGQEPDVEEESVEDEGSDEDSHAEPMDAQGGDADVPVAPAPQVAALDIETFMADQLAQMTQLFTARFDQLNMRMDNLADSQANLEQKLDHLTKDFHDFCHPIVPRNDDA</sequence>
<feature type="region of interest" description="Disordered" evidence="2">
    <location>
        <begin position="175"/>
        <end position="210"/>
    </location>
</feature>
<dbReference type="CDD" id="cd06222">
    <property type="entry name" value="RNase_H_like"/>
    <property type="match status" value="1"/>
</dbReference>
<comment type="caution">
    <text evidence="4">The sequence shown here is derived from an EMBL/GenBank/DDBJ whole genome shotgun (WGS) entry which is preliminary data.</text>
</comment>
<dbReference type="Proteomes" id="UP000652761">
    <property type="component" value="Unassembled WGS sequence"/>
</dbReference>
<evidence type="ECO:0000313" key="4">
    <source>
        <dbReference type="EMBL" id="MQL98975.1"/>
    </source>
</evidence>
<dbReference type="GO" id="GO:0003676">
    <property type="term" value="F:nucleic acid binding"/>
    <property type="evidence" value="ECO:0007669"/>
    <property type="project" value="InterPro"/>
</dbReference>
<evidence type="ECO:0000313" key="5">
    <source>
        <dbReference type="Proteomes" id="UP000652761"/>
    </source>
</evidence>
<dbReference type="GO" id="GO:0004523">
    <property type="term" value="F:RNA-DNA hybrid ribonuclease activity"/>
    <property type="evidence" value="ECO:0007669"/>
    <property type="project" value="InterPro"/>
</dbReference>
<proteinExistence type="predicted"/>
<dbReference type="InterPro" id="IPR012337">
    <property type="entry name" value="RNaseH-like_sf"/>
</dbReference>
<dbReference type="InterPro" id="IPR002156">
    <property type="entry name" value="RNaseH_domain"/>
</dbReference>
<evidence type="ECO:0000256" key="2">
    <source>
        <dbReference type="SAM" id="MobiDB-lite"/>
    </source>
</evidence>
<accession>A0A843VSP0</accession>
<dbReference type="EMBL" id="NMUH01002276">
    <property type="protein sequence ID" value="MQL98975.1"/>
    <property type="molecule type" value="Genomic_DNA"/>
</dbReference>
<organism evidence="4 5">
    <name type="scientific">Colocasia esculenta</name>
    <name type="common">Wild taro</name>
    <name type="synonym">Arum esculentum</name>
    <dbReference type="NCBI Taxonomy" id="4460"/>
    <lineage>
        <taxon>Eukaryota</taxon>
        <taxon>Viridiplantae</taxon>
        <taxon>Streptophyta</taxon>
        <taxon>Embryophyta</taxon>
        <taxon>Tracheophyta</taxon>
        <taxon>Spermatophyta</taxon>
        <taxon>Magnoliopsida</taxon>
        <taxon>Liliopsida</taxon>
        <taxon>Araceae</taxon>
        <taxon>Aroideae</taxon>
        <taxon>Colocasieae</taxon>
        <taxon>Colocasia</taxon>
    </lineage>
</organism>
<dbReference type="OrthoDB" id="692464at2759"/>
<dbReference type="InterPro" id="IPR036397">
    <property type="entry name" value="RNaseH_sf"/>
</dbReference>
<dbReference type="PANTHER" id="PTHR47723">
    <property type="entry name" value="OS05G0353850 PROTEIN"/>
    <property type="match status" value="1"/>
</dbReference>
<reference evidence="4" key="1">
    <citation type="submission" date="2017-07" db="EMBL/GenBank/DDBJ databases">
        <title>Taro Niue Genome Assembly and Annotation.</title>
        <authorList>
            <person name="Atibalentja N."/>
            <person name="Keating K."/>
            <person name="Fields C.J."/>
        </authorList>
    </citation>
    <scope>NUCLEOTIDE SEQUENCE</scope>
    <source>
        <strain evidence="4">Niue_2</strain>
        <tissue evidence="4">Leaf</tissue>
    </source>
</reference>
<feature type="domain" description="RNase H type-1" evidence="3">
    <location>
        <begin position="65"/>
        <end position="144"/>
    </location>
</feature>
<dbReference type="AlphaFoldDB" id="A0A843VSP0"/>
<dbReference type="InterPro" id="IPR044730">
    <property type="entry name" value="RNase_H-like_dom_plant"/>
</dbReference>
<evidence type="ECO:0000259" key="3">
    <source>
        <dbReference type="Pfam" id="PF13456"/>
    </source>
</evidence>
<dbReference type="PANTHER" id="PTHR47723:SF19">
    <property type="entry name" value="POLYNUCLEOTIDYL TRANSFERASE, RIBONUCLEASE H-LIKE SUPERFAMILY PROTEIN"/>
    <property type="match status" value="1"/>
</dbReference>
<feature type="coiled-coil region" evidence="1">
    <location>
        <begin position="241"/>
        <end position="268"/>
    </location>
</feature>